<dbReference type="CDD" id="cd08412">
    <property type="entry name" value="PBP2_PAO1_like"/>
    <property type="match status" value="1"/>
</dbReference>
<dbReference type="EMBL" id="CP038437">
    <property type="protein sequence ID" value="QEM81274.1"/>
    <property type="molecule type" value="Genomic_DNA"/>
</dbReference>
<accession>A0A5C1NDH3</accession>
<dbReference type="Proteomes" id="UP000324285">
    <property type="component" value="Chromosome"/>
</dbReference>
<protein>
    <submittedName>
        <fullName evidence="6">LysR family transcriptional regulator</fullName>
    </submittedName>
</protein>
<keyword evidence="2" id="KW-0805">Transcription regulation</keyword>
<proteinExistence type="inferred from homology"/>
<sequence length="302" mass="33505">MARTPSLRKLRYFVAVAESGKVTQAAVDLNVSQSSITTGVREIEEELGVKLFDRQAQGMLLTREGTRFLQQVRHVFQAVDEAFDSTRVHSPTLTGRLELAMSYTVAGYFLPPLLAQFQRRYPGVEVRLHEAPRPVIQAGLKNATFDLAIMLVSNLEPDTPLETHLLIRSPRRLWVGSHHPLLERRQVGLEDVAQEPYIMLNVDEAEQTALKYWAPSGLAPRTLFSTSSVEAVRSLVANGAGISILSDMVYRPWSLEGRRIEHIDLSDPIPTMDVGLAWDAGRGLTPTAQAFHDALIEAMAVG</sequence>
<name>A0A5C1NDH3_9GAMM</name>
<keyword evidence="7" id="KW-1185">Reference proteome</keyword>
<dbReference type="OrthoDB" id="8850588at2"/>
<dbReference type="RefSeq" id="WP_149284288.1">
    <property type="nucleotide sequence ID" value="NZ_CP038437.2"/>
</dbReference>
<feature type="domain" description="HTH lysR-type" evidence="5">
    <location>
        <begin position="5"/>
        <end position="62"/>
    </location>
</feature>
<dbReference type="Pfam" id="PF03466">
    <property type="entry name" value="LysR_substrate"/>
    <property type="match status" value="1"/>
</dbReference>
<dbReference type="AlphaFoldDB" id="A0A5C1NDH3"/>
<dbReference type="Pfam" id="PF00126">
    <property type="entry name" value="HTH_1"/>
    <property type="match status" value="1"/>
</dbReference>
<comment type="similarity">
    <text evidence="1">Belongs to the LysR transcriptional regulatory family.</text>
</comment>
<dbReference type="InterPro" id="IPR036388">
    <property type="entry name" value="WH-like_DNA-bd_sf"/>
</dbReference>
<dbReference type="GO" id="GO:0003700">
    <property type="term" value="F:DNA-binding transcription factor activity"/>
    <property type="evidence" value="ECO:0007669"/>
    <property type="project" value="InterPro"/>
</dbReference>
<dbReference type="KEGG" id="hbh:E4T21_06800"/>
<evidence type="ECO:0000313" key="7">
    <source>
        <dbReference type="Proteomes" id="UP000324285"/>
    </source>
</evidence>
<dbReference type="SUPFAM" id="SSF53850">
    <property type="entry name" value="Periplasmic binding protein-like II"/>
    <property type="match status" value="1"/>
</dbReference>
<evidence type="ECO:0000259" key="5">
    <source>
        <dbReference type="PROSITE" id="PS50931"/>
    </source>
</evidence>
<reference evidence="6" key="1">
    <citation type="submission" date="2021-02" db="EMBL/GenBank/DDBJ databases">
        <title>Strain Y2R2, a novel species of the genus Halomonas.</title>
        <authorList>
            <person name="Huang H."/>
        </authorList>
    </citation>
    <scope>NUCLEOTIDE SEQUENCE</scope>
    <source>
        <strain evidence="6">Y2R2</strain>
    </source>
</reference>
<dbReference type="SUPFAM" id="SSF46785">
    <property type="entry name" value="Winged helix' DNA-binding domain"/>
    <property type="match status" value="1"/>
</dbReference>
<dbReference type="PROSITE" id="PS50931">
    <property type="entry name" value="HTH_LYSR"/>
    <property type="match status" value="1"/>
</dbReference>
<dbReference type="Gene3D" id="1.10.10.10">
    <property type="entry name" value="Winged helix-like DNA-binding domain superfamily/Winged helix DNA-binding domain"/>
    <property type="match status" value="1"/>
</dbReference>
<evidence type="ECO:0000256" key="4">
    <source>
        <dbReference type="ARBA" id="ARBA00023163"/>
    </source>
</evidence>
<dbReference type="GO" id="GO:0003677">
    <property type="term" value="F:DNA binding"/>
    <property type="evidence" value="ECO:0007669"/>
    <property type="project" value="UniProtKB-KW"/>
</dbReference>
<dbReference type="InterPro" id="IPR005119">
    <property type="entry name" value="LysR_subst-bd"/>
</dbReference>
<evidence type="ECO:0000256" key="1">
    <source>
        <dbReference type="ARBA" id="ARBA00009437"/>
    </source>
</evidence>
<organism evidence="6 7">
    <name type="scientific">Halomonas binhaiensis</name>
    <dbReference type="NCBI Taxonomy" id="2562282"/>
    <lineage>
        <taxon>Bacteria</taxon>
        <taxon>Pseudomonadati</taxon>
        <taxon>Pseudomonadota</taxon>
        <taxon>Gammaproteobacteria</taxon>
        <taxon>Oceanospirillales</taxon>
        <taxon>Halomonadaceae</taxon>
        <taxon>Halomonas</taxon>
    </lineage>
</organism>
<dbReference type="Gene3D" id="3.40.190.10">
    <property type="entry name" value="Periplasmic binding protein-like II"/>
    <property type="match status" value="2"/>
</dbReference>
<evidence type="ECO:0000313" key="6">
    <source>
        <dbReference type="EMBL" id="QEM81274.1"/>
    </source>
</evidence>
<evidence type="ECO:0000256" key="3">
    <source>
        <dbReference type="ARBA" id="ARBA00023125"/>
    </source>
</evidence>
<dbReference type="GO" id="GO:0032993">
    <property type="term" value="C:protein-DNA complex"/>
    <property type="evidence" value="ECO:0007669"/>
    <property type="project" value="TreeGrafter"/>
</dbReference>
<dbReference type="PRINTS" id="PR00039">
    <property type="entry name" value="HTHLYSR"/>
</dbReference>
<dbReference type="FunFam" id="1.10.10.10:FF:000001">
    <property type="entry name" value="LysR family transcriptional regulator"/>
    <property type="match status" value="1"/>
</dbReference>
<evidence type="ECO:0000256" key="2">
    <source>
        <dbReference type="ARBA" id="ARBA00023015"/>
    </source>
</evidence>
<dbReference type="InterPro" id="IPR000847">
    <property type="entry name" value="LysR_HTH_N"/>
</dbReference>
<keyword evidence="4" id="KW-0804">Transcription</keyword>
<keyword evidence="3" id="KW-0238">DNA-binding</keyword>
<dbReference type="InterPro" id="IPR036390">
    <property type="entry name" value="WH_DNA-bd_sf"/>
</dbReference>
<dbReference type="PANTHER" id="PTHR30346">
    <property type="entry name" value="TRANSCRIPTIONAL DUAL REGULATOR HCAR-RELATED"/>
    <property type="match status" value="1"/>
</dbReference>
<dbReference type="PANTHER" id="PTHR30346:SF0">
    <property type="entry name" value="HCA OPERON TRANSCRIPTIONAL ACTIVATOR HCAR"/>
    <property type="match status" value="1"/>
</dbReference>
<gene>
    <name evidence="6" type="ORF">E4T21_06800</name>
</gene>